<feature type="compositionally biased region" description="Polar residues" evidence="1">
    <location>
        <begin position="358"/>
        <end position="369"/>
    </location>
</feature>
<reference evidence="3 4" key="1">
    <citation type="submission" date="2017-09" db="EMBL/GenBank/DDBJ databases">
        <title>Depth-based differentiation of microbial function through sediment-hosted aquifers and enrichment of novel symbionts in the deep terrestrial subsurface.</title>
        <authorList>
            <person name="Probst A.J."/>
            <person name="Ladd B."/>
            <person name="Jarett J.K."/>
            <person name="Geller-Mcgrath D.E."/>
            <person name="Sieber C.M."/>
            <person name="Emerson J.B."/>
            <person name="Anantharaman K."/>
            <person name="Thomas B.C."/>
            <person name="Malmstrom R."/>
            <person name="Stieglmeier M."/>
            <person name="Klingl A."/>
            <person name="Woyke T."/>
            <person name="Ryan C.M."/>
            <person name="Banfield J.F."/>
        </authorList>
    </citation>
    <scope>NUCLEOTIDE SEQUENCE [LARGE SCALE GENOMIC DNA]</scope>
    <source>
        <strain evidence="3">CG12_big_fil_rev_8_21_14_0_65_43_15</strain>
    </source>
</reference>
<dbReference type="InterPro" id="IPR012337">
    <property type="entry name" value="RNaseH-like_sf"/>
</dbReference>
<evidence type="ECO:0000313" key="3">
    <source>
        <dbReference type="EMBL" id="PIW66251.1"/>
    </source>
</evidence>
<proteinExistence type="predicted"/>
<gene>
    <name evidence="3" type="ORF">COW11_04320</name>
</gene>
<dbReference type="InterPro" id="IPR001584">
    <property type="entry name" value="Integrase_cat-core"/>
</dbReference>
<accession>A0A2J0LEH7</accession>
<dbReference type="InterPro" id="IPR036397">
    <property type="entry name" value="RNaseH_sf"/>
</dbReference>
<evidence type="ECO:0000313" key="4">
    <source>
        <dbReference type="Proteomes" id="UP000231267"/>
    </source>
</evidence>
<dbReference type="AlphaFoldDB" id="A0A2J0LEH7"/>
<evidence type="ECO:0000256" key="1">
    <source>
        <dbReference type="SAM" id="MobiDB-lite"/>
    </source>
</evidence>
<dbReference type="Proteomes" id="UP000231267">
    <property type="component" value="Unassembled WGS sequence"/>
</dbReference>
<dbReference type="Pfam" id="PF13683">
    <property type="entry name" value="rve_3"/>
    <property type="match status" value="1"/>
</dbReference>
<feature type="region of interest" description="Disordered" evidence="1">
    <location>
        <begin position="336"/>
        <end position="369"/>
    </location>
</feature>
<dbReference type="InterPro" id="IPR050900">
    <property type="entry name" value="Transposase_IS3/IS150/IS904"/>
</dbReference>
<protein>
    <recommendedName>
        <fullName evidence="2">Integrase catalytic domain-containing protein</fullName>
    </recommendedName>
</protein>
<dbReference type="PANTHER" id="PTHR46889:SF5">
    <property type="entry name" value="INTEGRASE PROTEIN"/>
    <property type="match status" value="1"/>
</dbReference>
<evidence type="ECO:0000259" key="2">
    <source>
        <dbReference type="PROSITE" id="PS50994"/>
    </source>
</evidence>
<dbReference type="GO" id="GO:0003676">
    <property type="term" value="F:nucleic acid binding"/>
    <property type="evidence" value="ECO:0007669"/>
    <property type="project" value="InterPro"/>
</dbReference>
<dbReference type="EMBL" id="PFGP01000099">
    <property type="protein sequence ID" value="PIW66251.1"/>
    <property type="molecule type" value="Genomic_DNA"/>
</dbReference>
<feature type="domain" description="Integrase catalytic" evidence="2">
    <location>
        <begin position="120"/>
        <end position="285"/>
    </location>
</feature>
<sequence length="369" mass="42889">MRDELMDVIGGVKELSKDEACRVLMLSRRRYYRWRHRKPLLPKVAWDRIMPQEEAAIVEAGKDERLVDLRSAGLMVYGHETGRYYCSISIVQRVLVRNRLQAPYMTPTRRRPVKPDVRELMKEPKRVFSYDATEFYLISRLRVVVLLILDLGSRKFIHYGIRITSFTQKDVMGIFDEALWQEGIDTNQLTVLSDRGGQMKGSRTKAHLIGKWELKLEFARPYTPDDNAWIETFIKYMKYHLECPESFETVQDVTDWVAKFQILYNDHPHSSLGYVRPNEEHEGLGNAIRQRRKENLLLARQKRHEFYRLQKTGVPGYGMSDNRGSEGLLCQTFEGGITENPGNGENDGFDGQGEGDFRTNSSTLLCQNR</sequence>
<dbReference type="Gene3D" id="3.30.420.10">
    <property type="entry name" value="Ribonuclease H-like superfamily/Ribonuclease H"/>
    <property type="match status" value="1"/>
</dbReference>
<dbReference type="PANTHER" id="PTHR46889">
    <property type="entry name" value="TRANSPOSASE INSF FOR INSERTION SEQUENCE IS3B-RELATED"/>
    <property type="match status" value="1"/>
</dbReference>
<comment type="caution">
    <text evidence="3">The sequence shown here is derived from an EMBL/GenBank/DDBJ whole genome shotgun (WGS) entry which is preliminary data.</text>
</comment>
<name>A0A2J0LEH7_9BACT</name>
<dbReference type="GO" id="GO:0015074">
    <property type="term" value="P:DNA integration"/>
    <property type="evidence" value="ECO:0007669"/>
    <property type="project" value="InterPro"/>
</dbReference>
<organism evidence="3 4">
    <name type="scientific">Candidatus Taenaricola geysiri</name>
    <dbReference type="NCBI Taxonomy" id="1974752"/>
    <lineage>
        <taxon>Bacteria</taxon>
        <taxon>Pseudomonadati</taxon>
        <taxon>Candidatus Omnitrophota</taxon>
        <taxon>Candidatus Taenaricola</taxon>
    </lineage>
</organism>
<dbReference type="PROSITE" id="PS50994">
    <property type="entry name" value="INTEGRASE"/>
    <property type="match status" value="1"/>
</dbReference>
<dbReference type="SUPFAM" id="SSF53098">
    <property type="entry name" value="Ribonuclease H-like"/>
    <property type="match status" value="1"/>
</dbReference>